<evidence type="ECO:0000256" key="5">
    <source>
        <dbReference type="ARBA" id="ARBA00022692"/>
    </source>
</evidence>
<feature type="transmembrane region" description="Helical" evidence="11">
    <location>
        <begin position="142"/>
        <end position="163"/>
    </location>
</feature>
<dbReference type="PANTHER" id="PTHR43448">
    <property type="entry name" value="PROTOHEME IX FARNESYLTRANSFERASE, MITOCHONDRIAL"/>
    <property type="match status" value="1"/>
</dbReference>
<dbReference type="PROSITE" id="PS00943">
    <property type="entry name" value="UBIA"/>
    <property type="match status" value="1"/>
</dbReference>
<keyword evidence="4" id="KW-0808">Transferase</keyword>
<dbReference type="GO" id="GO:0005886">
    <property type="term" value="C:plasma membrane"/>
    <property type="evidence" value="ECO:0007669"/>
    <property type="project" value="UniProtKB-SubCell"/>
</dbReference>
<dbReference type="NCBIfam" id="TIGR01473">
    <property type="entry name" value="cyoE_ctaB"/>
    <property type="match status" value="1"/>
</dbReference>
<dbReference type="FunFam" id="1.10.357.140:FF:000001">
    <property type="entry name" value="Protoheme IX farnesyltransferase"/>
    <property type="match status" value="1"/>
</dbReference>
<comment type="pathway">
    <text evidence="2">Porphyrin-containing compound metabolism; heme O biosynthesis; heme O from protoheme: step 1/1.</text>
</comment>
<keyword evidence="8 11" id="KW-0472">Membrane</keyword>
<dbReference type="CDD" id="cd13957">
    <property type="entry name" value="PT_UbiA_Cox10"/>
    <property type="match status" value="1"/>
</dbReference>
<evidence type="ECO:0000256" key="10">
    <source>
        <dbReference type="ARBA" id="ARBA00042475"/>
    </source>
</evidence>
<keyword evidence="3" id="KW-1003">Cell membrane</keyword>
<evidence type="ECO:0000256" key="1">
    <source>
        <dbReference type="ARBA" id="ARBA00004651"/>
    </source>
</evidence>
<dbReference type="InterPro" id="IPR044878">
    <property type="entry name" value="UbiA_sf"/>
</dbReference>
<keyword evidence="7" id="KW-0350">Heme biosynthesis</keyword>
<dbReference type="Pfam" id="PF01040">
    <property type="entry name" value="UbiA"/>
    <property type="match status" value="1"/>
</dbReference>
<protein>
    <recommendedName>
        <fullName evidence="9">Protoheme IX farnesyltransferase</fullName>
    </recommendedName>
    <alternativeName>
        <fullName evidence="10">Heme B farnesyltransferase</fullName>
    </alternativeName>
</protein>
<accession>A0A6J6X7I6</accession>
<reference evidence="12" key="1">
    <citation type="submission" date="2020-05" db="EMBL/GenBank/DDBJ databases">
        <authorList>
            <person name="Chiriac C."/>
            <person name="Salcher M."/>
            <person name="Ghai R."/>
            <person name="Kavagutti S V."/>
        </authorList>
    </citation>
    <scope>NUCLEOTIDE SEQUENCE</scope>
</reference>
<proteinExistence type="inferred from homology"/>
<feature type="transmembrane region" description="Helical" evidence="11">
    <location>
        <begin position="170"/>
        <end position="189"/>
    </location>
</feature>
<dbReference type="GO" id="GO:0008495">
    <property type="term" value="F:protoheme IX farnesyltransferase activity"/>
    <property type="evidence" value="ECO:0007669"/>
    <property type="project" value="InterPro"/>
</dbReference>
<dbReference type="InterPro" id="IPR030470">
    <property type="entry name" value="UbiA_prenylTrfase_CS"/>
</dbReference>
<dbReference type="EMBL" id="CAFAAJ010000011">
    <property type="protein sequence ID" value="CAB4791188.1"/>
    <property type="molecule type" value="Genomic_DNA"/>
</dbReference>
<dbReference type="Gene3D" id="1.10.357.140">
    <property type="entry name" value="UbiA prenyltransferase"/>
    <property type="match status" value="1"/>
</dbReference>
<evidence type="ECO:0000256" key="8">
    <source>
        <dbReference type="ARBA" id="ARBA00023136"/>
    </source>
</evidence>
<evidence type="ECO:0000256" key="4">
    <source>
        <dbReference type="ARBA" id="ARBA00022679"/>
    </source>
</evidence>
<dbReference type="AlphaFoldDB" id="A0A6J6X7I6"/>
<dbReference type="InterPro" id="IPR000537">
    <property type="entry name" value="UbiA_prenyltransferase"/>
</dbReference>
<evidence type="ECO:0000313" key="12">
    <source>
        <dbReference type="EMBL" id="CAB4791188.1"/>
    </source>
</evidence>
<evidence type="ECO:0000256" key="3">
    <source>
        <dbReference type="ARBA" id="ARBA00022475"/>
    </source>
</evidence>
<evidence type="ECO:0000313" key="13">
    <source>
        <dbReference type="EMBL" id="CAB4998102.1"/>
    </source>
</evidence>
<dbReference type="InterPro" id="IPR006369">
    <property type="entry name" value="Protohaem_IX_farnesylTrfase"/>
</dbReference>
<dbReference type="GO" id="GO:0006783">
    <property type="term" value="P:heme biosynthetic process"/>
    <property type="evidence" value="ECO:0007669"/>
    <property type="project" value="UniProtKB-KW"/>
</dbReference>
<name>A0A6J6X7I6_9ZZZZ</name>
<dbReference type="HAMAP" id="MF_00154">
    <property type="entry name" value="CyoE_CtaB"/>
    <property type="match status" value="1"/>
</dbReference>
<evidence type="ECO:0000256" key="2">
    <source>
        <dbReference type="ARBA" id="ARBA00004919"/>
    </source>
</evidence>
<feature type="transmembrane region" description="Helical" evidence="11">
    <location>
        <begin position="241"/>
        <end position="259"/>
    </location>
</feature>
<feature type="transmembrane region" description="Helical" evidence="11">
    <location>
        <begin position="265"/>
        <end position="286"/>
    </location>
</feature>
<gene>
    <name evidence="12" type="ORF">UFOPK3001_00277</name>
    <name evidence="13" type="ORF">UFOPK3954_01579</name>
</gene>
<organism evidence="12">
    <name type="scientific">freshwater metagenome</name>
    <dbReference type="NCBI Taxonomy" id="449393"/>
    <lineage>
        <taxon>unclassified sequences</taxon>
        <taxon>metagenomes</taxon>
        <taxon>ecological metagenomes</taxon>
    </lineage>
</organism>
<sequence>MAVGTRPLVPSRLAPAKRVGGRETGLVHGVRRAPTTTVGGYIALTKPRIIELLLITTLPAMVMAEQGWPPLRLIVATLIGGTLAAGGANAINMVIDRDIDALMERTASRPLVTGLIAPRNALIFAVALELVAFGVLWAFTNLLAAVLAVSATAFYVFVYTIWLKRTSKQNIVIGGAAGAVPALVGWAAITNSMAWSPVVLFLLIFFWTPPHFWALAIRYADDYRSAGVPMLPAVVSPKETVRHMIGYTVILVAISLVLIPVGNLGWIYAISAGVLGLLFLAGVIDLGRNPTTARSMRVFGFSISYVTLLFAALTVDVLVRFGW</sequence>
<evidence type="ECO:0000256" key="9">
    <source>
        <dbReference type="ARBA" id="ARBA00040810"/>
    </source>
</evidence>
<dbReference type="NCBIfam" id="NF003349">
    <property type="entry name" value="PRK04375.1-2"/>
    <property type="match status" value="1"/>
</dbReference>
<feature type="transmembrane region" description="Helical" evidence="11">
    <location>
        <begin position="298"/>
        <end position="319"/>
    </location>
</feature>
<evidence type="ECO:0000256" key="11">
    <source>
        <dbReference type="SAM" id="Phobius"/>
    </source>
</evidence>
<evidence type="ECO:0000256" key="6">
    <source>
        <dbReference type="ARBA" id="ARBA00022989"/>
    </source>
</evidence>
<dbReference type="EMBL" id="CAFBON010000173">
    <property type="protein sequence ID" value="CAB4998102.1"/>
    <property type="molecule type" value="Genomic_DNA"/>
</dbReference>
<feature type="transmembrane region" description="Helical" evidence="11">
    <location>
        <begin position="74"/>
        <end position="95"/>
    </location>
</feature>
<keyword evidence="5 11" id="KW-0812">Transmembrane</keyword>
<feature type="transmembrane region" description="Helical" evidence="11">
    <location>
        <begin position="116"/>
        <end position="136"/>
    </location>
</feature>
<evidence type="ECO:0000256" key="7">
    <source>
        <dbReference type="ARBA" id="ARBA00023133"/>
    </source>
</evidence>
<keyword evidence="6 11" id="KW-1133">Transmembrane helix</keyword>
<feature type="transmembrane region" description="Helical" evidence="11">
    <location>
        <begin position="195"/>
        <end position="220"/>
    </location>
</feature>
<comment type="subcellular location">
    <subcellularLocation>
        <location evidence="1">Cell membrane</location>
        <topology evidence="1">Multi-pass membrane protein</topology>
    </subcellularLocation>
</comment>
<dbReference type="PANTHER" id="PTHR43448:SF7">
    <property type="entry name" value="4-HYDROXYBENZOATE SOLANESYLTRANSFERASE"/>
    <property type="match status" value="1"/>
</dbReference>